<evidence type="ECO:0000313" key="4">
    <source>
        <dbReference type="Proteomes" id="UP001107960"/>
    </source>
</evidence>
<evidence type="ECO:0000313" key="3">
    <source>
        <dbReference type="Proteomes" id="UP000603715"/>
    </source>
</evidence>
<gene>
    <name evidence="1" type="ORF">IEW27_21240</name>
    <name evidence="2" type="ORF">LNP80_02450</name>
</gene>
<dbReference type="AlphaFoldDB" id="A0A9Q3URP0"/>
<reference evidence="2" key="1">
    <citation type="submission" date="2021-11" db="EMBL/GenBank/DDBJ databases">
        <title>Description of novel Chryseobacterium species.</title>
        <authorList>
            <person name="Saticioglu I.B."/>
            <person name="Ay H."/>
            <person name="Altun S."/>
            <person name="Duman M."/>
        </authorList>
    </citation>
    <scope>NUCLEOTIDE SEQUENCE</scope>
    <source>
        <strain evidence="2">C-39</strain>
    </source>
</reference>
<dbReference type="RefSeq" id="WP_191181456.1">
    <property type="nucleotide sequence ID" value="NZ_JACXXP010000052.1"/>
</dbReference>
<proteinExistence type="predicted"/>
<reference evidence="1" key="3">
    <citation type="submission" date="2024-05" db="EMBL/GenBank/DDBJ databases">
        <title>Description of novel Chryseobacterium sp. strain C-2.</title>
        <authorList>
            <person name="Saticioglu I.B."/>
        </authorList>
    </citation>
    <scope>NUCLEOTIDE SEQUENCE</scope>
    <source>
        <strain evidence="1">C-2</strain>
    </source>
</reference>
<name>A0A9Q3URP0_9FLAO</name>
<dbReference type="EMBL" id="JACXXP010000052">
    <property type="protein sequence ID" value="MBD3907102.1"/>
    <property type="molecule type" value="Genomic_DNA"/>
</dbReference>
<dbReference type="Proteomes" id="UP001107960">
    <property type="component" value="Unassembled WGS sequence"/>
</dbReference>
<dbReference type="Proteomes" id="UP000603715">
    <property type="component" value="Unassembled WGS sequence"/>
</dbReference>
<evidence type="ECO:0000313" key="1">
    <source>
        <dbReference type="EMBL" id="MBD3907102.1"/>
    </source>
</evidence>
<evidence type="ECO:0000313" key="2">
    <source>
        <dbReference type="EMBL" id="MCC9033117.1"/>
    </source>
</evidence>
<accession>A0A9Q3URP0</accession>
<reference evidence="3" key="2">
    <citation type="submission" date="2023-07" db="EMBL/GenBank/DDBJ databases">
        <title>Description of novel Chryseobacterium sp. strain C-2.</title>
        <authorList>
            <person name="Saticioglu I.B."/>
        </authorList>
    </citation>
    <scope>NUCLEOTIDE SEQUENCE [LARGE SCALE GENOMIC DNA]</scope>
    <source>
        <strain evidence="3">C-2</strain>
    </source>
</reference>
<dbReference type="EMBL" id="JAJJML010000001">
    <property type="protein sequence ID" value="MCC9033117.1"/>
    <property type="molecule type" value="Genomic_DNA"/>
</dbReference>
<organism evidence="2 4">
    <name type="scientific">Chryseobacterium muglaense</name>
    <dbReference type="NCBI Taxonomy" id="2893752"/>
    <lineage>
        <taxon>Bacteria</taxon>
        <taxon>Pseudomonadati</taxon>
        <taxon>Bacteroidota</taxon>
        <taxon>Flavobacteriia</taxon>
        <taxon>Flavobacteriales</taxon>
        <taxon>Weeksellaceae</taxon>
        <taxon>Chryseobacterium group</taxon>
        <taxon>Chryseobacterium</taxon>
    </lineage>
</organism>
<protein>
    <submittedName>
        <fullName evidence="2">Uncharacterized protein</fullName>
    </submittedName>
</protein>
<comment type="caution">
    <text evidence="2">The sequence shown here is derived from an EMBL/GenBank/DDBJ whole genome shotgun (WGS) entry which is preliminary data.</text>
</comment>
<sequence>MKTLEHLSISKLGNEFLEDAIKQLSQDYTVIQMFYNKSVHSQDSHLIIHLEHQKDVDELKQKHWIKNAHTEHKVHIHLFYNTQLHQKFSSGHPYVECYCKPSALIYQNEKYENHLLINGNWKKFNKKFKNYKERFYHDHNLLLSQTREFIIDDSSVSVFLSYEKVIRYDLEYLENLYSHSLKS</sequence>
<keyword evidence="3" id="KW-1185">Reference proteome</keyword>